<evidence type="ECO:0000313" key="1">
    <source>
        <dbReference type="EMBL" id="GAK49606.1"/>
    </source>
</evidence>
<organism evidence="1">
    <name type="scientific">Candidatus Moduliflexus flocculans</name>
    <dbReference type="NCBI Taxonomy" id="1499966"/>
    <lineage>
        <taxon>Bacteria</taxon>
        <taxon>Candidatus Moduliflexota</taxon>
        <taxon>Candidatus Moduliflexia</taxon>
        <taxon>Candidatus Moduliflexales</taxon>
        <taxon>Candidatus Moduliflexaceae</taxon>
    </lineage>
</organism>
<keyword evidence="2" id="KW-1185">Reference proteome</keyword>
<protein>
    <submittedName>
        <fullName evidence="1">Uncharacterized protein</fullName>
    </submittedName>
</protein>
<gene>
    <name evidence="1" type="ORF">U14_00829</name>
</gene>
<dbReference type="AlphaFoldDB" id="A0A0S6VWQ5"/>
<sequence>MNTRAMQHLIRRLLPVAGIVAWNLLSSIVLAAPLPQKITNPRLQRHDCLDNPENTATDLMPYIQEFLFTDQQAGLTLYSCINWQTGFLKSEGIGKKGSMRAAELVARNNALKTLLVTNLNATSQFDAYFSRQKQVSLKIQNVLIKNAVIEELPPDSTRPDEAKVMATLPFYGISGLTSFLVGDQELYLEPLPVPAQSERQPAAPSEEFTGIIFDVRRLPQMQPALLPNIVSEDGDILYDASHVEKSVFETQGMIHYVQANDPKLSSLLGERPLIVTPLIIASTSNDMAVFSLLAQAQQRRRHGNNLTVSAANSAGQIPVNVVVSMEDAKKIKQLNETQQLDKEGRYTILIGGEIGGVKGEVPTNFSVCHVDANSGK</sequence>
<evidence type="ECO:0000313" key="2">
    <source>
        <dbReference type="Proteomes" id="UP000030700"/>
    </source>
</evidence>
<accession>A0A0S6VWQ5</accession>
<reference evidence="1" key="1">
    <citation type="journal article" date="2015" name="PeerJ">
        <title>First genomic representation of candidate bacterial phylum KSB3 points to enhanced environmental sensing as a trigger of wastewater bulking.</title>
        <authorList>
            <person name="Sekiguchi Y."/>
            <person name="Ohashi A."/>
            <person name="Parks D.H."/>
            <person name="Yamauchi T."/>
            <person name="Tyson G.W."/>
            <person name="Hugenholtz P."/>
        </authorList>
    </citation>
    <scope>NUCLEOTIDE SEQUENCE [LARGE SCALE GENOMIC DNA]</scope>
</reference>
<dbReference type="STRING" id="1499966.U14_00829"/>
<name>A0A0S6VWQ5_9BACT</name>
<proteinExistence type="predicted"/>
<dbReference type="HOGENOM" id="CLU_734997_0_0_0"/>
<dbReference type="Proteomes" id="UP000030700">
    <property type="component" value="Unassembled WGS sequence"/>
</dbReference>
<dbReference type="EMBL" id="DF820455">
    <property type="protein sequence ID" value="GAK49606.1"/>
    <property type="molecule type" value="Genomic_DNA"/>
</dbReference>